<dbReference type="SUPFAM" id="SSF49464">
    <property type="entry name" value="Carboxypeptidase regulatory domain-like"/>
    <property type="match status" value="1"/>
</dbReference>
<dbReference type="RefSeq" id="WP_330106906.1">
    <property type="nucleotide sequence ID" value="NZ_JAZDQT010000001.1"/>
</dbReference>
<evidence type="ECO:0000256" key="9">
    <source>
        <dbReference type="SAM" id="SignalP"/>
    </source>
</evidence>
<dbReference type="Gene3D" id="2.40.170.20">
    <property type="entry name" value="TonB-dependent receptor, beta-barrel domain"/>
    <property type="match status" value="1"/>
</dbReference>
<keyword evidence="5 9" id="KW-0732">Signal</keyword>
<feature type="signal peptide" evidence="9">
    <location>
        <begin position="1"/>
        <end position="19"/>
    </location>
</feature>
<keyword evidence="4 8" id="KW-0812">Transmembrane</keyword>
<dbReference type="Pfam" id="PF07715">
    <property type="entry name" value="Plug"/>
    <property type="match status" value="1"/>
</dbReference>
<keyword evidence="7 8" id="KW-0998">Cell outer membrane</keyword>
<evidence type="ECO:0000256" key="7">
    <source>
        <dbReference type="ARBA" id="ARBA00023237"/>
    </source>
</evidence>
<dbReference type="InterPro" id="IPR036942">
    <property type="entry name" value="Beta-barrel_TonB_sf"/>
</dbReference>
<dbReference type="InterPro" id="IPR037066">
    <property type="entry name" value="Plug_dom_sf"/>
</dbReference>
<name>A0ABU7I518_9SPHI</name>
<keyword evidence="11" id="KW-0675">Receptor</keyword>
<evidence type="ECO:0000256" key="3">
    <source>
        <dbReference type="ARBA" id="ARBA00022452"/>
    </source>
</evidence>
<sequence length="722" mass="80908">MKPTFIIILLIILSFCADAQNTFKALVRNDRTKEVLKGATVTIPALKIVATSDTSGLISINNVPNGRFEISISFIGFGKQEKTISFPLTRPEQVVEFGLEPQSDQLDEVIIQTTRINQNLRDIPTRIEALPLEELDEKSTMRPGDIKMLLGEATGILVQQTSMVSGNASFRIQGLDSKYTQLLQDGMPMYQGFSGGLSLLQVSPLDLRQVEFIKGSASTLYGGGAIAGLVNLITKTPDQPETTFLLNTTSTKSADLSGFYSQKWKHIGTTLFGAYNYSHAYDPSHTGFTAIPQTNRFTFNPKVFLYLDGKNSGWFGVNTTYENRFGGDIQVVRGHAGTDHQYFERNKTFRFSTQLSFTHQIDQSSSINIKNTMGYFDRQLNMSALDFGGKQLSSFSEANYVSHQEKLNWVAGINLVTDHFTSQHSLNDMGYHQTTWGAFVQNVYKATDWFSIESGLRVDYNRPSLAQASNGLLLLPRLNGLFKLNEQLTSRIGGGLGYKMPTPFNDRSEQEGYANLKPFISSQLMAEKSYGLNGDLNYRTTIGDALLSVNQLFFFTKVNHPLMLENNALLNAQGYVRTHGAETNLKVAIDELGLYLGYTYTATKLYDNKQFSTQPLTPKHRLSFDATYEIEDSFRFGAESFYTGSQLLSDGTVGRQFITFGLLVQKMWKHLDLFVNAENLTDRRQTRWDNIYTGTMASPKFRDVYAPMEGRVINAGIRIKLK</sequence>
<evidence type="ECO:0000256" key="2">
    <source>
        <dbReference type="ARBA" id="ARBA00022448"/>
    </source>
</evidence>
<evidence type="ECO:0000256" key="5">
    <source>
        <dbReference type="ARBA" id="ARBA00022729"/>
    </source>
</evidence>
<protein>
    <submittedName>
        <fullName evidence="11">TonB-dependent receptor plug domain-containing protein</fullName>
    </submittedName>
</protein>
<dbReference type="InterPro" id="IPR039426">
    <property type="entry name" value="TonB-dep_rcpt-like"/>
</dbReference>
<dbReference type="PANTHER" id="PTHR30069">
    <property type="entry name" value="TONB-DEPENDENT OUTER MEMBRANE RECEPTOR"/>
    <property type="match status" value="1"/>
</dbReference>
<keyword evidence="2 8" id="KW-0813">Transport</keyword>
<keyword evidence="12" id="KW-1185">Reference proteome</keyword>
<organism evidence="11 12">
    <name type="scientific">Pedobacter albus</name>
    <dbReference type="NCBI Taxonomy" id="3113905"/>
    <lineage>
        <taxon>Bacteria</taxon>
        <taxon>Pseudomonadati</taxon>
        <taxon>Bacteroidota</taxon>
        <taxon>Sphingobacteriia</taxon>
        <taxon>Sphingobacteriales</taxon>
        <taxon>Sphingobacteriaceae</taxon>
        <taxon>Pedobacter</taxon>
    </lineage>
</organism>
<dbReference type="Gene3D" id="2.170.130.10">
    <property type="entry name" value="TonB-dependent receptor, plug domain"/>
    <property type="match status" value="1"/>
</dbReference>
<reference evidence="11 12" key="1">
    <citation type="submission" date="2024-01" db="EMBL/GenBank/DDBJ databases">
        <title>Pedobacter sp. nov., isolated from fresh soil.</title>
        <authorList>
            <person name="Le N.T.T."/>
        </authorList>
    </citation>
    <scope>NUCLEOTIDE SEQUENCE [LARGE SCALE GENOMIC DNA]</scope>
    <source>
        <strain evidence="11 12">KR3-3</strain>
    </source>
</reference>
<gene>
    <name evidence="11" type="ORF">VRU48_05420</name>
</gene>
<evidence type="ECO:0000259" key="10">
    <source>
        <dbReference type="Pfam" id="PF07715"/>
    </source>
</evidence>
<evidence type="ECO:0000313" key="12">
    <source>
        <dbReference type="Proteomes" id="UP001336835"/>
    </source>
</evidence>
<evidence type="ECO:0000256" key="6">
    <source>
        <dbReference type="ARBA" id="ARBA00023136"/>
    </source>
</evidence>
<keyword evidence="6 8" id="KW-0472">Membrane</keyword>
<dbReference type="PROSITE" id="PS52016">
    <property type="entry name" value="TONB_DEPENDENT_REC_3"/>
    <property type="match status" value="1"/>
</dbReference>
<dbReference type="Proteomes" id="UP001336835">
    <property type="component" value="Unassembled WGS sequence"/>
</dbReference>
<dbReference type="Pfam" id="PF13715">
    <property type="entry name" value="CarbopepD_reg_2"/>
    <property type="match status" value="1"/>
</dbReference>
<dbReference type="InterPro" id="IPR012910">
    <property type="entry name" value="Plug_dom"/>
</dbReference>
<dbReference type="EMBL" id="JAZDQT010000001">
    <property type="protein sequence ID" value="MEE1944538.1"/>
    <property type="molecule type" value="Genomic_DNA"/>
</dbReference>
<accession>A0ABU7I518</accession>
<feature type="chain" id="PRO_5046984720" evidence="9">
    <location>
        <begin position="20"/>
        <end position="722"/>
    </location>
</feature>
<comment type="similarity">
    <text evidence="8">Belongs to the TonB-dependent receptor family.</text>
</comment>
<evidence type="ECO:0000313" key="11">
    <source>
        <dbReference type="EMBL" id="MEE1944538.1"/>
    </source>
</evidence>
<evidence type="ECO:0000256" key="4">
    <source>
        <dbReference type="ARBA" id="ARBA00022692"/>
    </source>
</evidence>
<evidence type="ECO:0000256" key="8">
    <source>
        <dbReference type="PROSITE-ProRule" id="PRU01360"/>
    </source>
</evidence>
<comment type="subcellular location">
    <subcellularLocation>
        <location evidence="1 8">Cell outer membrane</location>
        <topology evidence="1 8">Multi-pass membrane protein</topology>
    </subcellularLocation>
</comment>
<dbReference type="SUPFAM" id="SSF56935">
    <property type="entry name" value="Porins"/>
    <property type="match status" value="1"/>
</dbReference>
<feature type="domain" description="TonB-dependent receptor plug" evidence="10">
    <location>
        <begin position="120"/>
        <end position="228"/>
    </location>
</feature>
<dbReference type="InterPro" id="IPR008969">
    <property type="entry name" value="CarboxyPept-like_regulatory"/>
</dbReference>
<keyword evidence="3 8" id="KW-1134">Transmembrane beta strand</keyword>
<evidence type="ECO:0000256" key="1">
    <source>
        <dbReference type="ARBA" id="ARBA00004571"/>
    </source>
</evidence>
<proteinExistence type="inferred from homology"/>
<comment type="caution">
    <text evidence="11">The sequence shown here is derived from an EMBL/GenBank/DDBJ whole genome shotgun (WGS) entry which is preliminary data.</text>
</comment>
<dbReference type="PANTHER" id="PTHR30069:SF29">
    <property type="entry name" value="HEMOGLOBIN AND HEMOGLOBIN-HAPTOGLOBIN-BINDING PROTEIN 1-RELATED"/>
    <property type="match status" value="1"/>
</dbReference>
<dbReference type="Gene3D" id="2.60.40.1120">
    <property type="entry name" value="Carboxypeptidase-like, regulatory domain"/>
    <property type="match status" value="1"/>
</dbReference>